<dbReference type="OMA" id="WHEKIPS"/>
<keyword evidence="4" id="KW-0496">Mitochondrion</keyword>
<evidence type="ECO:0000313" key="4">
    <source>
        <dbReference type="EMBL" id="SPQ96722.1"/>
    </source>
</evidence>
<protein>
    <recommendedName>
        <fullName evidence="2">BRO1 domain-containing protein</fullName>
    </recommendedName>
</protein>
<dbReference type="Pfam" id="PF03097">
    <property type="entry name" value="BRO1"/>
    <property type="match status" value="1"/>
</dbReference>
<reference evidence="4 6" key="2">
    <citation type="submission" date="2018-03" db="EMBL/GenBank/DDBJ databases">
        <authorList>
            <person name="Fogelqvist J."/>
        </authorList>
    </citation>
    <scope>NUCLEOTIDE SEQUENCE [LARGE SCALE GENOMIC DNA]</scope>
</reference>
<dbReference type="Proteomes" id="UP000039324">
    <property type="component" value="Unassembled WGS sequence"/>
</dbReference>
<evidence type="ECO:0000313" key="3">
    <source>
        <dbReference type="EMBL" id="CEO94373.1"/>
    </source>
</evidence>
<evidence type="ECO:0000313" key="5">
    <source>
        <dbReference type="Proteomes" id="UP000039324"/>
    </source>
</evidence>
<dbReference type="PANTHER" id="PTHR23032">
    <property type="entry name" value="BRO1 DOMAIN-CONTAINING PROTEIN BROX"/>
    <property type="match status" value="1"/>
</dbReference>
<evidence type="ECO:0000313" key="6">
    <source>
        <dbReference type="Proteomes" id="UP000290189"/>
    </source>
</evidence>
<dbReference type="Gene3D" id="1.25.40.280">
    <property type="entry name" value="alix/aip1 like domains"/>
    <property type="match status" value="1"/>
</dbReference>
<comment type="similarity">
    <text evidence="1">Belongs to the BROX family.</text>
</comment>
<gene>
    <name evidence="3" type="ORF">PBRA_000158</name>
    <name evidence="4" type="ORF">PLBR_LOCUS3937</name>
</gene>
<sequence length="369" mass="41102">MLFSFGNPTTAKVRLGEIFLLEQDVAKHNMRAATVVRDTFATQSVKHAMAPPGSDFSPMLDALDEYLPVLVALVEQIHKTYNKNMSEALVFRWTTWMMNAKEVHELPLFEDELCAAYCTKALLHYKSAHALLAGNKPVTTGTKEKLAAAELHTAASIFSWVSTTLIPLSLMSSDTRPTELHPKACEAMSLLCLCHVQELVIDSAVASNKSDGAIAKLYFGLVQQYRSVQQALNGLEHAYHTLEVGFKVWPRLQLEYNHGRALYYLGKMALSERKYGEAISLMQGAVSTLESIRFPECDHPSIDRARNQVKSATAEVKSVLNPLIKDNSTIYFAVVPDIKELPLPQGTFIPKLQEFIPVAADQKQYFDTP</sequence>
<reference evidence="3 5" key="1">
    <citation type="submission" date="2015-02" db="EMBL/GenBank/DDBJ databases">
        <authorList>
            <person name="Chooi Y.-H."/>
        </authorList>
    </citation>
    <scope>NUCLEOTIDE SEQUENCE [LARGE SCALE GENOMIC DNA]</scope>
    <source>
        <strain evidence="3">E3</strain>
    </source>
</reference>
<dbReference type="InterPro" id="IPR004328">
    <property type="entry name" value="BRO1_dom"/>
</dbReference>
<feature type="domain" description="BRO1" evidence="2">
    <location>
        <begin position="1"/>
        <end position="366"/>
    </location>
</feature>
<dbReference type="PANTHER" id="PTHR23032:SF13">
    <property type="entry name" value="BRO1 DOMAIN-CONTAINING PROTEIN BROX"/>
    <property type="match status" value="1"/>
</dbReference>
<proteinExistence type="inferred from homology"/>
<name>A0A0G4IGP7_PLABS</name>
<dbReference type="AlphaFoldDB" id="A0A0G4IGP7"/>
<evidence type="ECO:0000256" key="1">
    <source>
        <dbReference type="ARBA" id="ARBA00008901"/>
    </source>
</evidence>
<dbReference type="InterPro" id="IPR038898">
    <property type="entry name" value="BROX"/>
</dbReference>
<organism evidence="3 5">
    <name type="scientific">Plasmodiophora brassicae</name>
    <name type="common">Clubroot disease agent</name>
    <dbReference type="NCBI Taxonomy" id="37360"/>
    <lineage>
        <taxon>Eukaryota</taxon>
        <taxon>Sar</taxon>
        <taxon>Rhizaria</taxon>
        <taxon>Endomyxa</taxon>
        <taxon>Phytomyxea</taxon>
        <taxon>Plasmodiophorida</taxon>
        <taxon>Plasmodiophoridae</taxon>
        <taxon>Plasmodiophora</taxon>
    </lineage>
</organism>
<keyword evidence="5" id="KW-1185">Reference proteome</keyword>
<dbReference type="EMBL" id="OVEO01000006">
    <property type="protein sequence ID" value="SPQ96722.1"/>
    <property type="molecule type" value="Genomic_DNA"/>
</dbReference>
<accession>A0A0G4IGP7</accession>
<dbReference type="InterPro" id="IPR038499">
    <property type="entry name" value="BRO1_sf"/>
</dbReference>
<dbReference type="SMART" id="SM01041">
    <property type="entry name" value="BRO1"/>
    <property type="match status" value="1"/>
</dbReference>
<dbReference type="OrthoDB" id="10266451at2759"/>
<evidence type="ECO:0000259" key="2">
    <source>
        <dbReference type="SMART" id="SM01041"/>
    </source>
</evidence>
<dbReference type="Proteomes" id="UP000290189">
    <property type="component" value="Unassembled WGS sequence"/>
</dbReference>
<dbReference type="EMBL" id="CDSF01000001">
    <property type="protein sequence ID" value="CEO94373.1"/>
    <property type="molecule type" value="Genomic_DNA"/>
</dbReference>
<geneLocation type="mitochondrion" evidence="4"/>